<keyword evidence="2" id="KW-0472">Membrane</keyword>
<keyword evidence="5" id="KW-1185">Reference proteome</keyword>
<keyword evidence="2" id="KW-1133">Transmembrane helix</keyword>
<accession>A0ABW0BIA2</accession>
<evidence type="ECO:0000256" key="3">
    <source>
        <dbReference type="SAM" id="SignalP"/>
    </source>
</evidence>
<protein>
    <submittedName>
        <fullName evidence="4">Uncharacterized protein</fullName>
    </submittedName>
</protein>
<dbReference type="RefSeq" id="WP_378589231.1">
    <property type="nucleotide sequence ID" value="NZ_JBHSKD010000008.1"/>
</dbReference>
<organism evidence="4 5">
    <name type="scientific">Nocardioides taihuensis</name>
    <dbReference type="NCBI Taxonomy" id="1835606"/>
    <lineage>
        <taxon>Bacteria</taxon>
        <taxon>Bacillati</taxon>
        <taxon>Actinomycetota</taxon>
        <taxon>Actinomycetes</taxon>
        <taxon>Propionibacteriales</taxon>
        <taxon>Nocardioidaceae</taxon>
        <taxon>Nocardioides</taxon>
    </lineage>
</organism>
<feature type="region of interest" description="Disordered" evidence="1">
    <location>
        <begin position="112"/>
        <end position="139"/>
    </location>
</feature>
<proteinExistence type="predicted"/>
<feature type="chain" id="PRO_5045535173" evidence="3">
    <location>
        <begin position="21"/>
        <end position="139"/>
    </location>
</feature>
<feature type="transmembrane region" description="Helical" evidence="2">
    <location>
        <begin position="81"/>
        <end position="101"/>
    </location>
</feature>
<gene>
    <name evidence="4" type="ORF">ACFPGP_08560</name>
</gene>
<keyword evidence="3" id="KW-0732">Signal</keyword>
<comment type="caution">
    <text evidence="4">The sequence shown here is derived from an EMBL/GenBank/DDBJ whole genome shotgun (WGS) entry which is preliminary data.</text>
</comment>
<sequence length="139" mass="14797">MRRSFAVGLFVALAILCATAAVWLALDNPEIHGADNALYTCAAPWDTAVNDADNVSGGEPVPGGADLAVRCVVVGEQRFDLAVVAGTCAVLLGLVALALAFGTRSRPVAAHARHTSRWDDRDRDGWDDEDDEKPELLRL</sequence>
<evidence type="ECO:0000313" key="4">
    <source>
        <dbReference type="EMBL" id="MFC5176723.1"/>
    </source>
</evidence>
<reference evidence="5" key="1">
    <citation type="journal article" date="2019" name="Int. J. Syst. Evol. Microbiol.">
        <title>The Global Catalogue of Microorganisms (GCM) 10K type strain sequencing project: providing services to taxonomists for standard genome sequencing and annotation.</title>
        <authorList>
            <consortium name="The Broad Institute Genomics Platform"/>
            <consortium name="The Broad Institute Genome Sequencing Center for Infectious Disease"/>
            <person name="Wu L."/>
            <person name="Ma J."/>
        </authorList>
    </citation>
    <scope>NUCLEOTIDE SEQUENCE [LARGE SCALE GENOMIC DNA]</scope>
    <source>
        <strain evidence="5">DFY41</strain>
    </source>
</reference>
<evidence type="ECO:0000256" key="2">
    <source>
        <dbReference type="SAM" id="Phobius"/>
    </source>
</evidence>
<keyword evidence="2" id="KW-0812">Transmembrane</keyword>
<dbReference type="EMBL" id="JBHSKD010000008">
    <property type="protein sequence ID" value="MFC5176723.1"/>
    <property type="molecule type" value="Genomic_DNA"/>
</dbReference>
<evidence type="ECO:0000313" key="5">
    <source>
        <dbReference type="Proteomes" id="UP001596087"/>
    </source>
</evidence>
<feature type="signal peptide" evidence="3">
    <location>
        <begin position="1"/>
        <end position="20"/>
    </location>
</feature>
<dbReference type="Proteomes" id="UP001596087">
    <property type="component" value="Unassembled WGS sequence"/>
</dbReference>
<evidence type="ECO:0000256" key="1">
    <source>
        <dbReference type="SAM" id="MobiDB-lite"/>
    </source>
</evidence>
<name>A0ABW0BIA2_9ACTN</name>